<sequence>MAYNGKIITVGIRPAWDVQFFASGLNWGDHRLVDSYNQEPAGKALNVSKALSWLGYSSVAAGLWGTSDFDDMLFGLKPYTHCIDVRFTPIQGATRRNISIFDTSENKELHLRVPGALATKAAIKKLSDSLFSIIDSGDICVFAGALPEDNPLSEIIVDLVWECSRRGAYIFLDSSSRTFSKIFSLGCTELVSPNNEELSELSGSKVKSDVESVARAAKKLLKQTSQVLVSLGGDGALLITKEGLWRSRFIGKPRTVQCTVGCGDYLLAGFIAGKYEDDDPAYALQKGLLLATSRAFGLMDDEPWEVEQELEIDTEFFQY</sequence>
<evidence type="ECO:0000256" key="5">
    <source>
        <dbReference type="ARBA" id="ARBA00022840"/>
    </source>
</evidence>
<dbReference type="GO" id="GO:0005524">
    <property type="term" value="F:ATP binding"/>
    <property type="evidence" value="ECO:0007669"/>
    <property type="project" value="UniProtKB-KW"/>
</dbReference>
<evidence type="ECO:0000313" key="8">
    <source>
        <dbReference type="EMBL" id="ARN56450.1"/>
    </source>
</evidence>
<dbReference type="Gene3D" id="3.40.1190.20">
    <property type="match status" value="1"/>
</dbReference>
<evidence type="ECO:0000256" key="2">
    <source>
        <dbReference type="ARBA" id="ARBA00022679"/>
    </source>
</evidence>
<dbReference type="InterPro" id="IPR011611">
    <property type="entry name" value="PfkB_dom"/>
</dbReference>
<reference evidence="9" key="1">
    <citation type="submission" date="2017-04" db="EMBL/GenBank/DDBJ databases">
        <title>Comparative genomics and description of representatives of a novel lineage of planctomycetes thriving in anoxic sediments.</title>
        <authorList>
            <person name="Spring S."/>
            <person name="Bunk B."/>
            <person name="Sproer C."/>
        </authorList>
    </citation>
    <scope>NUCLEOTIDE SEQUENCE [LARGE SCALE GENOMIC DNA]</scope>
    <source>
        <strain evidence="9">ST-PulAB-D4</strain>
    </source>
</reference>
<evidence type="ECO:0000256" key="6">
    <source>
        <dbReference type="PIRNR" id="PIRNR000535"/>
    </source>
</evidence>
<comment type="similarity">
    <text evidence="1">Belongs to the carbohydrate kinase PfkB family.</text>
</comment>
<evidence type="ECO:0000256" key="3">
    <source>
        <dbReference type="ARBA" id="ARBA00022741"/>
    </source>
</evidence>
<evidence type="ECO:0000256" key="1">
    <source>
        <dbReference type="ARBA" id="ARBA00010688"/>
    </source>
</evidence>
<dbReference type="EMBL" id="CP021023">
    <property type="protein sequence ID" value="ARN56450.1"/>
    <property type="molecule type" value="Genomic_DNA"/>
</dbReference>
<dbReference type="EC" id="2.7.1.11" evidence="8"/>
<dbReference type="GO" id="GO:0003872">
    <property type="term" value="F:6-phosphofructokinase activity"/>
    <property type="evidence" value="ECO:0007669"/>
    <property type="project" value="UniProtKB-EC"/>
</dbReference>
<dbReference type="InterPro" id="IPR029056">
    <property type="entry name" value="Ribokinase-like"/>
</dbReference>
<dbReference type="OrthoDB" id="9801219at2"/>
<keyword evidence="2 6" id="KW-0808">Transferase</keyword>
<dbReference type="KEGG" id="pbp:STSP1_00832"/>
<dbReference type="PANTHER" id="PTHR46566:SF1">
    <property type="entry name" value="1-PHOSPHOFRUCTOKINASE"/>
    <property type="match status" value="1"/>
</dbReference>
<dbReference type="SUPFAM" id="SSF53613">
    <property type="entry name" value="Ribokinase-like"/>
    <property type="match status" value="1"/>
</dbReference>
<keyword evidence="9" id="KW-1185">Reference proteome</keyword>
<keyword evidence="5" id="KW-0067">ATP-binding</keyword>
<accession>A0A1W6LKY2</accession>
<dbReference type="RefSeq" id="WP_085755142.1">
    <property type="nucleotide sequence ID" value="NZ_CP021023.1"/>
</dbReference>
<feature type="domain" description="Carbohydrate kinase PfkB" evidence="7">
    <location>
        <begin position="17"/>
        <end position="291"/>
    </location>
</feature>
<dbReference type="Pfam" id="PF00294">
    <property type="entry name" value="PfkB"/>
    <property type="match status" value="1"/>
</dbReference>
<protein>
    <submittedName>
        <fullName evidence="8">6-phosphofructokinase isozyme 2</fullName>
        <ecNumber evidence="8">2.7.1.11</ecNumber>
    </submittedName>
</protein>
<dbReference type="PANTHER" id="PTHR46566">
    <property type="entry name" value="1-PHOSPHOFRUCTOKINASE-RELATED"/>
    <property type="match status" value="1"/>
</dbReference>
<dbReference type="PROSITE" id="PS00583">
    <property type="entry name" value="PFKB_KINASES_1"/>
    <property type="match status" value="1"/>
</dbReference>
<evidence type="ECO:0000256" key="4">
    <source>
        <dbReference type="ARBA" id="ARBA00022777"/>
    </source>
</evidence>
<evidence type="ECO:0000313" key="9">
    <source>
        <dbReference type="Proteomes" id="UP000193334"/>
    </source>
</evidence>
<dbReference type="STRING" id="1941349.STSP1_00832"/>
<dbReference type="PIRSF" id="PIRSF000535">
    <property type="entry name" value="1PFK/6PFK/LacC"/>
    <property type="match status" value="1"/>
</dbReference>
<dbReference type="AlphaFoldDB" id="A0A1W6LKY2"/>
<dbReference type="InterPro" id="IPR017583">
    <property type="entry name" value="Tagatose/fructose_Pkinase"/>
</dbReference>
<name>A0A1W6LKY2_9BACT</name>
<gene>
    <name evidence="8" type="primary">pfkB</name>
    <name evidence="8" type="ORF">STSP1_00832</name>
</gene>
<dbReference type="GO" id="GO:0005829">
    <property type="term" value="C:cytosol"/>
    <property type="evidence" value="ECO:0007669"/>
    <property type="project" value="TreeGrafter"/>
</dbReference>
<dbReference type="InterPro" id="IPR002173">
    <property type="entry name" value="Carboh/pur_kinase_PfkB_CS"/>
</dbReference>
<keyword evidence="4 8" id="KW-0418">Kinase</keyword>
<evidence type="ECO:0000259" key="7">
    <source>
        <dbReference type="Pfam" id="PF00294"/>
    </source>
</evidence>
<dbReference type="Proteomes" id="UP000193334">
    <property type="component" value="Chromosome"/>
</dbReference>
<proteinExistence type="inferred from homology"/>
<organism evidence="8 9">
    <name type="scientific">Sedimentisphaera salicampi</name>
    <dbReference type="NCBI Taxonomy" id="1941349"/>
    <lineage>
        <taxon>Bacteria</taxon>
        <taxon>Pseudomonadati</taxon>
        <taxon>Planctomycetota</taxon>
        <taxon>Phycisphaerae</taxon>
        <taxon>Sedimentisphaerales</taxon>
        <taxon>Sedimentisphaeraceae</taxon>
        <taxon>Sedimentisphaera</taxon>
    </lineage>
</organism>
<keyword evidence="3" id="KW-0547">Nucleotide-binding</keyword>